<organism evidence="11 12">
    <name type="scientific">Salipiger abyssi</name>
    <dbReference type="NCBI Taxonomy" id="1250539"/>
    <lineage>
        <taxon>Bacteria</taxon>
        <taxon>Pseudomonadati</taxon>
        <taxon>Pseudomonadota</taxon>
        <taxon>Alphaproteobacteria</taxon>
        <taxon>Rhodobacterales</taxon>
        <taxon>Roseobacteraceae</taxon>
        <taxon>Salipiger</taxon>
    </lineage>
</organism>
<keyword evidence="4 9" id="KW-0997">Cell inner membrane</keyword>
<accession>A0A1P8UMW1</accession>
<sequence length="191" mass="20477">MSGVSDTQDIAGRTGPAMLFQRGVFALSQAAAVVAAALVVFMVLHILLEIGLRMIDRSTFVLDEMVGYAIAGATFLSLGYAFEHSALVRVGLLVDRLSGRTRRALETLCGVATLAVTSQISWVIAKTAMRSFERGRTSSSIAEIPLWIPEAVCAAGLAIFSLQVFAWILRQIFDLPGPVPPGNDDPLQNDL</sequence>
<evidence type="ECO:0000256" key="6">
    <source>
        <dbReference type="ARBA" id="ARBA00022989"/>
    </source>
</evidence>
<comment type="function">
    <text evidence="9">Part of the tripartite ATP-independent periplasmic (TRAP) transport system.</text>
</comment>
<dbReference type="KEGG" id="paby:Ga0080574_TMP383"/>
<dbReference type="EMBL" id="CP015091">
    <property type="protein sequence ID" value="APZ50717.1"/>
    <property type="molecule type" value="Genomic_DNA"/>
</dbReference>
<dbReference type="InterPro" id="IPR055348">
    <property type="entry name" value="DctQ"/>
</dbReference>
<evidence type="ECO:0000256" key="9">
    <source>
        <dbReference type="RuleBase" id="RU369079"/>
    </source>
</evidence>
<evidence type="ECO:0000256" key="3">
    <source>
        <dbReference type="ARBA" id="ARBA00022475"/>
    </source>
</evidence>
<evidence type="ECO:0000256" key="1">
    <source>
        <dbReference type="ARBA" id="ARBA00004429"/>
    </source>
</evidence>
<evidence type="ECO:0000313" key="11">
    <source>
        <dbReference type="EMBL" id="APZ50717.1"/>
    </source>
</evidence>
<dbReference type="InterPro" id="IPR007387">
    <property type="entry name" value="TRAP_DctQ"/>
</dbReference>
<keyword evidence="7 9" id="KW-0472">Membrane</keyword>
<feature type="transmembrane region" description="Helical" evidence="9">
    <location>
        <begin position="60"/>
        <end position="82"/>
    </location>
</feature>
<protein>
    <recommendedName>
        <fullName evidence="9">TRAP transporter small permease protein</fullName>
    </recommendedName>
</protein>
<reference evidence="11 12" key="1">
    <citation type="submission" date="2016-04" db="EMBL/GenBank/DDBJ databases">
        <title>Deep-sea bacteria in the southern Pacific.</title>
        <authorList>
            <person name="Tang K."/>
        </authorList>
    </citation>
    <scope>NUCLEOTIDE SEQUENCE [LARGE SCALE GENOMIC DNA]</scope>
    <source>
        <strain evidence="11 12">JLT2014</strain>
        <plasmid evidence="12">ppaby1</plasmid>
    </source>
</reference>
<dbReference type="AlphaFoldDB" id="A0A1P8UMW1"/>
<dbReference type="PANTHER" id="PTHR35011">
    <property type="entry name" value="2,3-DIKETO-L-GULONATE TRAP TRANSPORTER SMALL PERMEASE PROTEIN YIAM"/>
    <property type="match status" value="1"/>
</dbReference>
<dbReference type="RefSeq" id="WP_083716721.1">
    <property type="nucleotide sequence ID" value="NZ_CP015091.1"/>
</dbReference>
<feature type="domain" description="Tripartite ATP-independent periplasmic transporters DctQ component" evidence="10">
    <location>
        <begin position="42"/>
        <end position="172"/>
    </location>
</feature>
<dbReference type="Proteomes" id="UP000187059">
    <property type="component" value="Plasmid pPABY1"/>
</dbReference>
<dbReference type="GO" id="GO:0022857">
    <property type="term" value="F:transmembrane transporter activity"/>
    <property type="evidence" value="ECO:0007669"/>
    <property type="project" value="UniProtKB-UniRule"/>
</dbReference>
<dbReference type="OrthoDB" id="9797534at2"/>
<evidence type="ECO:0000256" key="5">
    <source>
        <dbReference type="ARBA" id="ARBA00022692"/>
    </source>
</evidence>
<gene>
    <name evidence="11" type="ORF">Ga0080574_TMP383</name>
</gene>
<dbReference type="PANTHER" id="PTHR35011:SF10">
    <property type="entry name" value="TRAP TRANSPORTER SMALL PERMEASE PROTEIN"/>
    <property type="match status" value="1"/>
</dbReference>
<keyword evidence="2 9" id="KW-0813">Transport</keyword>
<evidence type="ECO:0000256" key="4">
    <source>
        <dbReference type="ARBA" id="ARBA00022519"/>
    </source>
</evidence>
<comment type="subunit">
    <text evidence="9">The complex comprises the extracytoplasmic solute receptor protein and the two transmembrane proteins.</text>
</comment>
<feature type="transmembrane region" description="Helical" evidence="9">
    <location>
        <begin position="146"/>
        <end position="169"/>
    </location>
</feature>
<dbReference type="Pfam" id="PF04290">
    <property type="entry name" value="DctQ"/>
    <property type="match status" value="1"/>
</dbReference>
<dbReference type="GO" id="GO:0005886">
    <property type="term" value="C:plasma membrane"/>
    <property type="evidence" value="ECO:0007669"/>
    <property type="project" value="UniProtKB-SubCell"/>
</dbReference>
<proteinExistence type="inferred from homology"/>
<comment type="subcellular location">
    <subcellularLocation>
        <location evidence="1 9">Cell inner membrane</location>
        <topology evidence="1 9">Multi-pass membrane protein</topology>
    </subcellularLocation>
</comment>
<feature type="transmembrane region" description="Helical" evidence="9">
    <location>
        <begin position="24"/>
        <end position="48"/>
    </location>
</feature>
<feature type="transmembrane region" description="Helical" evidence="9">
    <location>
        <begin position="102"/>
        <end position="125"/>
    </location>
</feature>
<dbReference type="GO" id="GO:0015740">
    <property type="term" value="P:C4-dicarboxylate transport"/>
    <property type="evidence" value="ECO:0007669"/>
    <property type="project" value="TreeGrafter"/>
</dbReference>
<evidence type="ECO:0000256" key="8">
    <source>
        <dbReference type="ARBA" id="ARBA00038436"/>
    </source>
</evidence>
<geneLocation type="plasmid" evidence="12">
    <name>ppaby1</name>
</geneLocation>
<evidence type="ECO:0000256" key="2">
    <source>
        <dbReference type="ARBA" id="ARBA00022448"/>
    </source>
</evidence>
<keyword evidence="3" id="KW-1003">Cell membrane</keyword>
<keyword evidence="5 9" id="KW-0812">Transmembrane</keyword>
<name>A0A1P8UMW1_9RHOB</name>
<keyword evidence="11" id="KW-0614">Plasmid</keyword>
<comment type="similarity">
    <text evidence="8 9">Belongs to the TRAP transporter small permease family.</text>
</comment>
<evidence type="ECO:0000259" key="10">
    <source>
        <dbReference type="Pfam" id="PF04290"/>
    </source>
</evidence>
<keyword evidence="6 9" id="KW-1133">Transmembrane helix</keyword>
<evidence type="ECO:0000256" key="7">
    <source>
        <dbReference type="ARBA" id="ARBA00023136"/>
    </source>
</evidence>
<keyword evidence="12" id="KW-1185">Reference proteome</keyword>
<evidence type="ECO:0000313" key="12">
    <source>
        <dbReference type="Proteomes" id="UP000187059"/>
    </source>
</evidence>